<reference evidence="8 9" key="1">
    <citation type="submission" date="2017-07" db="EMBL/GenBank/DDBJ databases">
        <title>Paenibacillus herberti R33 genome sequencing and assembly.</title>
        <authorList>
            <person name="Su W."/>
        </authorList>
    </citation>
    <scope>NUCLEOTIDE SEQUENCE [LARGE SCALE GENOMIC DNA]</scope>
    <source>
        <strain evidence="8 9">R33</strain>
    </source>
</reference>
<evidence type="ECO:0000256" key="5">
    <source>
        <dbReference type="ARBA" id="ARBA00023136"/>
    </source>
</evidence>
<dbReference type="GO" id="GO:0005886">
    <property type="term" value="C:plasma membrane"/>
    <property type="evidence" value="ECO:0007669"/>
    <property type="project" value="UniProtKB-SubCell"/>
</dbReference>
<name>A0A229P111_9BACL</name>
<keyword evidence="9" id="KW-1185">Reference proteome</keyword>
<keyword evidence="8" id="KW-0418">Kinase</keyword>
<dbReference type="Pfam" id="PF06580">
    <property type="entry name" value="His_kinase"/>
    <property type="match status" value="1"/>
</dbReference>
<evidence type="ECO:0000256" key="2">
    <source>
        <dbReference type="ARBA" id="ARBA00022475"/>
    </source>
</evidence>
<dbReference type="InterPro" id="IPR010559">
    <property type="entry name" value="Sig_transdc_His_kin_internal"/>
</dbReference>
<keyword evidence="2" id="KW-1003">Cell membrane</keyword>
<sequence>MSRMRFFNRFWIRNEGGPGRYRLSIFAKFLIVLALLFLSVLGMYGYSNRQAQKVVQEQLRSAVLSELSFFANRMDSVMESLSLYPVILSYDPHIRDYMDGAGEAALNPLRAQARIQEKLSLQSASGSWTNDLTVVLPQQREVLSSNIYANGTAVWNWDSPLRREWTYEEDLSRGYPTGTFLRETAEPSTAGTAREADAVFQVRFPVEALRDLLDLYRKNEWSDPFLFRNGQEMIAGSASDRMKAEAIRKSLGSIEGDQGQRTVKVAGETYIVSYVRSAQLGWYLADYVPLQRILSPTSSVRNWFYAAAAALVLIGLASALLLYRNVQIPLQKTIRGVRRMSSGDFSSRIDYRANNEFDDLIGPYNEMAGKIQVLIEDVYTEKLRSREATLKQLQSQINPHFLYNSLFFIANSAMMEDRDSVIAMAENLADYYRYSTRLEHQLAPLREELELVRSYLTIHNLRMERLQYSIQVPEEMLDVEVPRLLLQPLVENSIVHGIEPRLEGGCITIQGKMVDGWCFLSVADNGTGSNEEGLSRLRRQLQEPMSDEIGCGTWNVHQRLRYQFGEESGLELHPTPGGGLTAVLSWRNDSSVRLKKGGGET</sequence>
<dbReference type="SUPFAM" id="SSF158472">
    <property type="entry name" value="HAMP domain-like"/>
    <property type="match status" value="1"/>
</dbReference>
<accession>A0A229P111</accession>
<dbReference type="EMBL" id="NMUQ01000001">
    <property type="protein sequence ID" value="OXM15923.1"/>
    <property type="molecule type" value="Genomic_DNA"/>
</dbReference>
<gene>
    <name evidence="8" type="ORF">CGZ75_04220</name>
</gene>
<dbReference type="SMART" id="SM00304">
    <property type="entry name" value="HAMP"/>
    <property type="match status" value="1"/>
</dbReference>
<dbReference type="OrthoDB" id="2521939at2"/>
<evidence type="ECO:0000256" key="3">
    <source>
        <dbReference type="ARBA" id="ARBA00022553"/>
    </source>
</evidence>
<keyword evidence="5 6" id="KW-0472">Membrane</keyword>
<evidence type="ECO:0000256" key="1">
    <source>
        <dbReference type="ARBA" id="ARBA00004651"/>
    </source>
</evidence>
<evidence type="ECO:0000313" key="9">
    <source>
        <dbReference type="Proteomes" id="UP000215145"/>
    </source>
</evidence>
<evidence type="ECO:0000256" key="6">
    <source>
        <dbReference type="SAM" id="Phobius"/>
    </source>
</evidence>
<feature type="transmembrane region" description="Helical" evidence="6">
    <location>
        <begin position="303"/>
        <end position="323"/>
    </location>
</feature>
<dbReference type="InterPro" id="IPR036890">
    <property type="entry name" value="HATPase_C_sf"/>
</dbReference>
<dbReference type="InterPro" id="IPR050640">
    <property type="entry name" value="Bact_2-comp_sensor_kinase"/>
</dbReference>
<dbReference type="PROSITE" id="PS50885">
    <property type="entry name" value="HAMP"/>
    <property type="match status" value="1"/>
</dbReference>
<keyword evidence="3" id="KW-0597">Phosphoprotein</keyword>
<dbReference type="Gene3D" id="6.10.340.10">
    <property type="match status" value="1"/>
</dbReference>
<evidence type="ECO:0000313" key="8">
    <source>
        <dbReference type="EMBL" id="OXM15923.1"/>
    </source>
</evidence>
<dbReference type="RefSeq" id="WP_089523011.1">
    <property type="nucleotide sequence ID" value="NZ_NMUQ01000001.1"/>
</dbReference>
<protein>
    <submittedName>
        <fullName evidence="8">Two-component sensor histidine kinase</fullName>
    </submittedName>
</protein>
<feature type="domain" description="HAMP" evidence="7">
    <location>
        <begin position="324"/>
        <end position="376"/>
    </location>
</feature>
<dbReference type="PANTHER" id="PTHR34220">
    <property type="entry name" value="SENSOR HISTIDINE KINASE YPDA"/>
    <property type="match status" value="1"/>
</dbReference>
<feature type="transmembrane region" description="Helical" evidence="6">
    <location>
        <begin position="21"/>
        <end position="46"/>
    </location>
</feature>
<dbReference type="Pfam" id="PF00672">
    <property type="entry name" value="HAMP"/>
    <property type="match status" value="1"/>
</dbReference>
<comment type="subcellular location">
    <subcellularLocation>
        <location evidence="1">Cell membrane</location>
        <topology evidence="1">Multi-pass membrane protein</topology>
    </subcellularLocation>
</comment>
<keyword evidence="6" id="KW-0812">Transmembrane</keyword>
<dbReference type="Gene3D" id="3.30.565.10">
    <property type="entry name" value="Histidine kinase-like ATPase, C-terminal domain"/>
    <property type="match status" value="1"/>
</dbReference>
<keyword evidence="6" id="KW-1133">Transmembrane helix</keyword>
<dbReference type="InterPro" id="IPR003660">
    <property type="entry name" value="HAMP_dom"/>
</dbReference>
<dbReference type="CDD" id="cd06225">
    <property type="entry name" value="HAMP"/>
    <property type="match status" value="1"/>
</dbReference>
<evidence type="ECO:0000259" key="7">
    <source>
        <dbReference type="PROSITE" id="PS50885"/>
    </source>
</evidence>
<dbReference type="Proteomes" id="UP000215145">
    <property type="component" value="Unassembled WGS sequence"/>
</dbReference>
<comment type="caution">
    <text evidence="8">The sequence shown here is derived from an EMBL/GenBank/DDBJ whole genome shotgun (WGS) entry which is preliminary data.</text>
</comment>
<dbReference type="PANTHER" id="PTHR34220:SF7">
    <property type="entry name" value="SENSOR HISTIDINE KINASE YPDA"/>
    <property type="match status" value="1"/>
</dbReference>
<proteinExistence type="predicted"/>
<keyword evidence="4" id="KW-0808">Transferase</keyword>
<organism evidence="8 9">
    <name type="scientific">Paenibacillus herberti</name>
    <dbReference type="NCBI Taxonomy" id="1619309"/>
    <lineage>
        <taxon>Bacteria</taxon>
        <taxon>Bacillati</taxon>
        <taxon>Bacillota</taxon>
        <taxon>Bacilli</taxon>
        <taxon>Bacillales</taxon>
        <taxon>Paenibacillaceae</taxon>
        <taxon>Paenibacillus</taxon>
    </lineage>
</organism>
<dbReference type="AlphaFoldDB" id="A0A229P111"/>
<dbReference type="GO" id="GO:0000155">
    <property type="term" value="F:phosphorelay sensor kinase activity"/>
    <property type="evidence" value="ECO:0007669"/>
    <property type="project" value="InterPro"/>
</dbReference>
<dbReference type="SUPFAM" id="SSF55874">
    <property type="entry name" value="ATPase domain of HSP90 chaperone/DNA topoisomerase II/histidine kinase"/>
    <property type="match status" value="1"/>
</dbReference>
<evidence type="ECO:0000256" key="4">
    <source>
        <dbReference type="ARBA" id="ARBA00022679"/>
    </source>
</evidence>